<proteinExistence type="predicted"/>
<dbReference type="RefSeq" id="WP_244714592.1">
    <property type="nucleotide sequence ID" value="NZ_CP095049.1"/>
</dbReference>
<accession>A0ABY4F402</accession>
<dbReference type="EMBL" id="CP095049">
    <property type="protein sequence ID" value="UOQ51382.1"/>
    <property type="molecule type" value="Genomic_DNA"/>
</dbReference>
<keyword evidence="2" id="KW-1185">Reference proteome</keyword>
<sequence>MTGPSFLLSNQARHAYCAAQYEPENEWIRITWSGFVINDDGVQGLRLT</sequence>
<gene>
    <name evidence="1" type="ORF">MUN80_16630</name>
</gene>
<name>A0ABY4F402_9BACT</name>
<evidence type="ECO:0000313" key="2">
    <source>
        <dbReference type="Proteomes" id="UP000831785"/>
    </source>
</evidence>
<organism evidence="1 2">
    <name type="scientific">Hymenobacter cellulosivorans</name>
    <dbReference type="NCBI Taxonomy" id="2932249"/>
    <lineage>
        <taxon>Bacteria</taxon>
        <taxon>Pseudomonadati</taxon>
        <taxon>Bacteroidota</taxon>
        <taxon>Cytophagia</taxon>
        <taxon>Cytophagales</taxon>
        <taxon>Hymenobacteraceae</taxon>
        <taxon>Hymenobacter</taxon>
    </lineage>
</organism>
<reference evidence="1 2" key="1">
    <citation type="submission" date="2022-04" db="EMBL/GenBank/DDBJ databases">
        <title>Hymenobacter sp. isolated from the air.</title>
        <authorList>
            <person name="Won M."/>
            <person name="Lee C.-M."/>
            <person name="Woen H.-Y."/>
            <person name="Kwon S.-W."/>
        </authorList>
    </citation>
    <scope>NUCLEOTIDE SEQUENCE [LARGE SCALE GENOMIC DNA]</scope>
    <source>
        <strain evidence="2">5116 S-27</strain>
    </source>
</reference>
<evidence type="ECO:0000313" key="1">
    <source>
        <dbReference type="EMBL" id="UOQ51382.1"/>
    </source>
</evidence>
<protein>
    <submittedName>
        <fullName evidence="1">Uncharacterized protein</fullName>
    </submittedName>
</protein>
<dbReference type="Proteomes" id="UP000831785">
    <property type="component" value="Chromosome"/>
</dbReference>